<dbReference type="InterPro" id="IPR045729">
    <property type="entry name" value="DUF6083"/>
</dbReference>
<gene>
    <name evidence="2" type="ORF">OHB29_04630</name>
</gene>
<evidence type="ECO:0000256" key="1">
    <source>
        <dbReference type="SAM" id="MobiDB-lite"/>
    </source>
</evidence>
<protein>
    <submittedName>
        <fullName evidence="2">DUF6083 domain-containing protein</fullName>
    </submittedName>
</protein>
<organism evidence="2 3">
    <name type="scientific">Streptomyces violaceus</name>
    <name type="common">Streptomyces venezuelae</name>
    <dbReference type="NCBI Taxonomy" id="1936"/>
    <lineage>
        <taxon>Bacteria</taxon>
        <taxon>Bacillati</taxon>
        <taxon>Actinomycetota</taxon>
        <taxon>Actinomycetes</taxon>
        <taxon>Kitasatosporales</taxon>
        <taxon>Streptomycetaceae</taxon>
        <taxon>Streptomyces</taxon>
    </lineage>
</organism>
<dbReference type="RefSeq" id="WP_328336790.1">
    <property type="nucleotide sequence ID" value="NZ_CP107906.1"/>
</dbReference>
<evidence type="ECO:0000313" key="3">
    <source>
        <dbReference type="Proteomes" id="UP001341259"/>
    </source>
</evidence>
<reference evidence="2 3" key="1">
    <citation type="submission" date="2022-10" db="EMBL/GenBank/DDBJ databases">
        <title>The complete genomes of actinobacterial strains from the NBC collection.</title>
        <authorList>
            <person name="Joergensen T.S."/>
            <person name="Alvarez Arevalo M."/>
            <person name="Sterndorff E.B."/>
            <person name="Faurdal D."/>
            <person name="Vuksanovic O."/>
            <person name="Mourched A.-S."/>
            <person name="Charusanti P."/>
            <person name="Shaw S."/>
            <person name="Blin K."/>
            <person name="Weber T."/>
        </authorList>
    </citation>
    <scope>NUCLEOTIDE SEQUENCE [LARGE SCALE GENOMIC DNA]</scope>
    <source>
        <strain evidence="2 3">NBC_00456</strain>
    </source>
</reference>
<accession>A0ABZ1NM48</accession>
<dbReference type="Pfam" id="PF19561">
    <property type="entry name" value="DUF6083"/>
    <property type="match status" value="1"/>
</dbReference>
<dbReference type="EMBL" id="CP107906">
    <property type="protein sequence ID" value="WUG92368.1"/>
    <property type="molecule type" value="Genomic_DNA"/>
</dbReference>
<name>A0ABZ1NM48_STRVL</name>
<keyword evidence="3" id="KW-1185">Reference proteome</keyword>
<evidence type="ECO:0000313" key="2">
    <source>
        <dbReference type="EMBL" id="WUG92368.1"/>
    </source>
</evidence>
<sequence>MGADQVPRLHVGQQFACPFCGLPQDRVPTLDQDWVLLEPKVTVLAHLVPAEHRWVTVSDGRVAVYGVCPPVAEQRCRIEHRLACSGQTLPDLWPWLTAMREENARRADRQRDPEPTPLREVELPDAG</sequence>
<feature type="region of interest" description="Disordered" evidence="1">
    <location>
        <begin position="103"/>
        <end position="127"/>
    </location>
</feature>
<dbReference type="Proteomes" id="UP001341259">
    <property type="component" value="Chromosome"/>
</dbReference>
<proteinExistence type="predicted"/>